<evidence type="ECO:0000313" key="2">
    <source>
        <dbReference type="Proteomes" id="UP000494165"/>
    </source>
</evidence>
<gene>
    <name evidence="1" type="ORF">CLODIP_2_CD02500</name>
</gene>
<sequence length="157" mass="18646">MSIQKALCLICERPTADGAVLAVHVDKEKLQTWFLNVCESELEEIEDDDLICYYCLWHAEFQWKFSEMADENLVWWNLDLDLDDAARELRKKYFEGESEQCWVQLENIELPNSESAANIIPIVAKSRSRLYECIYCRKRKKKSTQRMSTRNQRNEKN</sequence>
<evidence type="ECO:0000313" key="1">
    <source>
        <dbReference type="EMBL" id="CAB3380801.1"/>
    </source>
</evidence>
<protein>
    <submittedName>
        <fullName evidence="1">Uncharacterized protein</fullName>
    </submittedName>
</protein>
<reference evidence="1 2" key="1">
    <citation type="submission" date="2020-04" db="EMBL/GenBank/DDBJ databases">
        <authorList>
            <person name="Alioto T."/>
            <person name="Alioto T."/>
            <person name="Gomez Garrido J."/>
        </authorList>
    </citation>
    <scope>NUCLEOTIDE SEQUENCE [LARGE SCALE GENOMIC DNA]</scope>
</reference>
<accession>A0A8S1DJM0</accession>
<name>A0A8S1DJM0_9INSE</name>
<comment type="caution">
    <text evidence="1">The sequence shown here is derived from an EMBL/GenBank/DDBJ whole genome shotgun (WGS) entry which is preliminary data.</text>
</comment>
<dbReference type="EMBL" id="CADEPI010000217">
    <property type="protein sequence ID" value="CAB3380801.1"/>
    <property type="molecule type" value="Genomic_DNA"/>
</dbReference>
<proteinExistence type="predicted"/>
<keyword evidence="2" id="KW-1185">Reference proteome</keyword>
<organism evidence="1 2">
    <name type="scientific">Cloeon dipterum</name>
    <dbReference type="NCBI Taxonomy" id="197152"/>
    <lineage>
        <taxon>Eukaryota</taxon>
        <taxon>Metazoa</taxon>
        <taxon>Ecdysozoa</taxon>
        <taxon>Arthropoda</taxon>
        <taxon>Hexapoda</taxon>
        <taxon>Insecta</taxon>
        <taxon>Pterygota</taxon>
        <taxon>Palaeoptera</taxon>
        <taxon>Ephemeroptera</taxon>
        <taxon>Pisciforma</taxon>
        <taxon>Baetidae</taxon>
        <taxon>Cloeon</taxon>
    </lineage>
</organism>
<dbReference type="AlphaFoldDB" id="A0A8S1DJM0"/>
<dbReference type="Proteomes" id="UP000494165">
    <property type="component" value="Unassembled WGS sequence"/>
</dbReference>